<gene>
    <name evidence="2" type="ORF">ACFOEW_17205</name>
</gene>
<evidence type="ECO:0000313" key="3">
    <source>
        <dbReference type="Proteomes" id="UP001595477"/>
    </source>
</evidence>
<dbReference type="Proteomes" id="UP001595477">
    <property type="component" value="Unassembled WGS sequence"/>
</dbReference>
<proteinExistence type="predicted"/>
<dbReference type="RefSeq" id="WP_164464566.1">
    <property type="nucleotide sequence ID" value="NZ_JBHRSX010000095.1"/>
</dbReference>
<name>A0ABV7JZH6_9ALTE</name>
<dbReference type="InterPro" id="IPR002645">
    <property type="entry name" value="STAS_dom"/>
</dbReference>
<keyword evidence="3" id="KW-1185">Reference proteome</keyword>
<comment type="caution">
    <text evidence="2">The sequence shown here is derived from an EMBL/GenBank/DDBJ whole genome shotgun (WGS) entry which is preliminary data.</text>
</comment>
<sequence>MALTMMQSGKKDMNMTDEVTTEIITSSSCHVLSKNAGDCYFIAKQVDEDVVLCNKCLIGQLIGGNTLLLPPVLVGKNAQQVFSALGCLNFNSYQNSLFYVDFSRVERVDSGGIGALILLRKKIVPRKIEICLTNIKSDIYRTFSMCNFNKIFMLKR</sequence>
<accession>A0ABV7JZH6</accession>
<dbReference type="Pfam" id="PF01740">
    <property type="entry name" value="STAS"/>
    <property type="match status" value="1"/>
</dbReference>
<evidence type="ECO:0000259" key="1">
    <source>
        <dbReference type="PROSITE" id="PS50801"/>
    </source>
</evidence>
<organism evidence="2 3">
    <name type="scientific">Alteromonas oceani</name>
    <dbReference type="NCBI Taxonomy" id="2071609"/>
    <lineage>
        <taxon>Bacteria</taxon>
        <taxon>Pseudomonadati</taxon>
        <taxon>Pseudomonadota</taxon>
        <taxon>Gammaproteobacteria</taxon>
        <taxon>Alteromonadales</taxon>
        <taxon>Alteromonadaceae</taxon>
        <taxon>Alteromonas/Salinimonas group</taxon>
        <taxon>Alteromonas</taxon>
    </lineage>
</organism>
<dbReference type="EMBL" id="JBHRSX010000095">
    <property type="protein sequence ID" value="MFC3203550.1"/>
    <property type="molecule type" value="Genomic_DNA"/>
</dbReference>
<dbReference type="SUPFAM" id="SSF52091">
    <property type="entry name" value="SpoIIaa-like"/>
    <property type="match status" value="1"/>
</dbReference>
<reference evidence="3" key="1">
    <citation type="journal article" date="2019" name="Int. J. Syst. Evol. Microbiol.">
        <title>The Global Catalogue of Microorganisms (GCM) 10K type strain sequencing project: providing services to taxonomists for standard genome sequencing and annotation.</title>
        <authorList>
            <consortium name="The Broad Institute Genomics Platform"/>
            <consortium name="The Broad Institute Genome Sequencing Center for Infectious Disease"/>
            <person name="Wu L."/>
            <person name="Ma J."/>
        </authorList>
    </citation>
    <scope>NUCLEOTIDE SEQUENCE [LARGE SCALE GENOMIC DNA]</scope>
    <source>
        <strain evidence="3">KCTC 52449</strain>
    </source>
</reference>
<dbReference type="CDD" id="cd07043">
    <property type="entry name" value="STAS_anti-anti-sigma_factors"/>
    <property type="match status" value="1"/>
</dbReference>
<feature type="domain" description="STAS" evidence="1">
    <location>
        <begin position="98"/>
        <end position="156"/>
    </location>
</feature>
<evidence type="ECO:0000313" key="2">
    <source>
        <dbReference type="EMBL" id="MFC3203550.1"/>
    </source>
</evidence>
<dbReference type="Gene3D" id="3.30.750.24">
    <property type="entry name" value="STAS domain"/>
    <property type="match status" value="1"/>
</dbReference>
<dbReference type="PROSITE" id="PS50801">
    <property type="entry name" value="STAS"/>
    <property type="match status" value="1"/>
</dbReference>
<dbReference type="InterPro" id="IPR036513">
    <property type="entry name" value="STAS_dom_sf"/>
</dbReference>
<protein>
    <submittedName>
        <fullName evidence="2">STAS domain-containing protein</fullName>
    </submittedName>
</protein>